<evidence type="ECO:0000256" key="5">
    <source>
        <dbReference type="ARBA" id="ARBA00023136"/>
    </source>
</evidence>
<keyword evidence="5 7" id="KW-0472">Membrane</keyword>
<dbReference type="GO" id="GO:0012505">
    <property type="term" value="C:endomembrane system"/>
    <property type="evidence" value="ECO:0007669"/>
    <property type="project" value="UniProtKB-SubCell"/>
</dbReference>
<dbReference type="PRINTS" id="PR01437">
    <property type="entry name" value="NUOXDRDTASE4"/>
</dbReference>
<dbReference type="GO" id="GO:0003954">
    <property type="term" value="F:NADH dehydrogenase activity"/>
    <property type="evidence" value="ECO:0007669"/>
    <property type="project" value="TreeGrafter"/>
</dbReference>
<dbReference type="GO" id="GO:0008137">
    <property type="term" value="F:NADH dehydrogenase (ubiquinone) activity"/>
    <property type="evidence" value="ECO:0007669"/>
    <property type="project" value="InterPro"/>
</dbReference>
<sequence>MLSVLVFLPLIAAVVLVAAPSLSDRGVRWTWVAVSAVEVALVVALWVGYRRTPPGDGEFAFEVHRSWIPSLRSGYHLGVDGFSLPLLALTVVLFLACAVYSLRETRRVRLFAALFLFLETACLGVFVSLDLVLFFVFFDLSIVGMYFVINGWGHGQARRAALQFFLYTFVGSLALLVGFIVLYLAADPHTFDMVELTQANPLAGNTARGAIALVAIVIGLAIKTPTVPFHTWLPPAHTEAPAAGSAILAGVLLKLGTYGFVRIAMPMLPESWRRYALVIVIIGVVSVLYGALVALAQNNFKRMIAYTSVNHMGYILLAVGAAGLVARNTDQARTLAITGAVTQMVSHGLITGALFLLAGVLYERRRTYDIDAFGGLAGQAPIFAATTAAAAFASLGLPGFSGFIAEFQTFTGSFAPAPVYTALAVPGILITAALLLRAYQRMFLGEPRVGAFTDLTVPEAVSILPLMAAAVVIGLFPRFLLDAIEPASRVLGELVVR</sequence>
<protein>
    <submittedName>
        <fullName evidence="9">NADH dehydrogenase subunit M</fullName>
    </submittedName>
</protein>
<feature type="transmembrane region" description="Helical" evidence="7">
    <location>
        <begin position="242"/>
        <end position="263"/>
    </location>
</feature>
<keyword evidence="4 7" id="KW-1133">Transmembrane helix</keyword>
<feature type="transmembrane region" description="Helical" evidence="7">
    <location>
        <begin position="382"/>
        <end position="405"/>
    </location>
</feature>
<dbReference type="InterPro" id="IPR003918">
    <property type="entry name" value="NADH_UbQ_OxRdtase"/>
</dbReference>
<comment type="similarity">
    <text evidence="2">Belongs to the complex I subunit 4 family.</text>
</comment>
<dbReference type="NCBIfam" id="TIGR01972">
    <property type="entry name" value="NDH_I_M"/>
    <property type="match status" value="1"/>
</dbReference>
<feature type="transmembrane region" description="Helical" evidence="7">
    <location>
        <begin position="275"/>
        <end position="296"/>
    </location>
</feature>
<evidence type="ECO:0000256" key="7">
    <source>
        <dbReference type="SAM" id="Phobius"/>
    </source>
</evidence>
<feature type="transmembrane region" description="Helical" evidence="7">
    <location>
        <begin position="206"/>
        <end position="222"/>
    </location>
</feature>
<dbReference type="GO" id="GO:0016020">
    <property type="term" value="C:membrane"/>
    <property type="evidence" value="ECO:0007669"/>
    <property type="project" value="UniProtKB-SubCell"/>
</dbReference>
<name>A0A511M794_9NOCA</name>
<feature type="transmembrane region" description="Helical" evidence="7">
    <location>
        <begin position="108"/>
        <end position="126"/>
    </location>
</feature>
<evidence type="ECO:0000313" key="10">
    <source>
        <dbReference type="Proteomes" id="UP000321424"/>
    </source>
</evidence>
<dbReference type="GO" id="GO:0048039">
    <property type="term" value="F:ubiquinone binding"/>
    <property type="evidence" value="ECO:0007669"/>
    <property type="project" value="TreeGrafter"/>
</dbReference>
<dbReference type="Proteomes" id="UP000321424">
    <property type="component" value="Unassembled WGS sequence"/>
</dbReference>
<keyword evidence="3 6" id="KW-0812">Transmembrane</keyword>
<dbReference type="InterPro" id="IPR010227">
    <property type="entry name" value="NADH_Q_OxRdtase_chainM/4"/>
</dbReference>
<feature type="transmembrane region" description="Helical" evidence="7">
    <location>
        <begin position="344"/>
        <end position="362"/>
    </location>
</feature>
<dbReference type="PANTHER" id="PTHR43507:SF1">
    <property type="entry name" value="NADH-UBIQUINONE OXIDOREDUCTASE CHAIN 4"/>
    <property type="match status" value="1"/>
</dbReference>
<keyword evidence="10" id="KW-1185">Reference proteome</keyword>
<feature type="domain" description="NADH:quinone oxidoreductase/Mrp antiporter transmembrane" evidence="8">
    <location>
        <begin position="128"/>
        <end position="430"/>
    </location>
</feature>
<feature type="transmembrane region" description="Helical" evidence="7">
    <location>
        <begin position="82"/>
        <end position="101"/>
    </location>
</feature>
<feature type="transmembrane region" description="Helical" evidence="7">
    <location>
        <begin position="164"/>
        <end position="186"/>
    </location>
</feature>
<dbReference type="RefSeq" id="WP_147128765.1">
    <property type="nucleotide sequence ID" value="NZ_BJXA01000003.1"/>
</dbReference>
<evidence type="ECO:0000256" key="6">
    <source>
        <dbReference type="RuleBase" id="RU000320"/>
    </source>
</evidence>
<dbReference type="AlphaFoldDB" id="A0A511M794"/>
<feature type="transmembrane region" description="Helical" evidence="7">
    <location>
        <begin position="132"/>
        <end position="152"/>
    </location>
</feature>
<gene>
    <name evidence="9" type="primary">nuoM1</name>
    <name evidence="9" type="ORF">NN4_10330</name>
</gene>
<feature type="transmembrane region" description="Helical" evidence="7">
    <location>
        <begin position="303"/>
        <end position="324"/>
    </location>
</feature>
<comment type="caution">
    <text evidence="9">The sequence shown here is derived from an EMBL/GenBank/DDBJ whole genome shotgun (WGS) entry which is preliminary data.</text>
</comment>
<dbReference type="EMBL" id="BJXA01000003">
    <property type="protein sequence ID" value="GEM36514.1"/>
    <property type="molecule type" value="Genomic_DNA"/>
</dbReference>
<evidence type="ECO:0000259" key="8">
    <source>
        <dbReference type="Pfam" id="PF00361"/>
    </source>
</evidence>
<evidence type="ECO:0000256" key="1">
    <source>
        <dbReference type="ARBA" id="ARBA00004127"/>
    </source>
</evidence>
<dbReference type="InterPro" id="IPR001750">
    <property type="entry name" value="ND/Mrp_TM"/>
</dbReference>
<feature type="transmembrane region" description="Helical" evidence="7">
    <location>
        <begin position="29"/>
        <end position="49"/>
    </location>
</feature>
<feature type="transmembrane region" description="Helical" evidence="7">
    <location>
        <begin position="460"/>
        <end position="481"/>
    </location>
</feature>
<proteinExistence type="inferred from homology"/>
<evidence type="ECO:0000256" key="2">
    <source>
        <dbReference type="ARBA" id="ARBA00009025"/>
    </source>
</evidence>
<reference evidence="9 10" key="1">
    <citation type="submission" date="2019-07" db="EMBL/GenBank/DDBJ databases">
        <title>Whole genome shotgun sequence of Nocardia ninae NBRC 108245.</title>
        <authorList>
            <person name="Hosoyama A."/>
            <person name="Uohara A."/>
            <person name="Ohji S."/>
            <person name="Ichikawa N."/>
        </authorList>
    </citation>
    <scope>NUCLEOTIDE SEQUENCE [LARGE SCALE GENOMIC DNA]</scope>
    <source>
        <strain evidence="9 10">NBRC 108245</strain>
    </source>
</reference>
<evidence type="ECO:0000313" key="9">
    <source>
        <dbReference type="EMBL" id="GEM36514.1"/>
    </source>
</evidence>
<feature type="transmembrane region" description="Helical" evidence="7">
    <location>
        <begin position="6"/>
        <end position="22"/>
    </location>
</feature>
<evidence type="ECO:0000256" key="4">
    <source>
        <dbReference type="ARBA" id="ARBA00022989"/>
    </source>
</evidence>
<evidence type="ECO:0000256" key="3">
    <source>
        <dbReference type="ARBA" id="ARBA00022692"/>
    </source>
</evidence>
<organism evidence="9 10">
    <name type="scientific">Nocardia ninae NBRC 108245</name>
    <dbReference type="NCBI Taxonomy" id="1210091"/>
    <lineage>
        <taxon>Bacteria</taxon>
        <taxon>Bacillati</taxon>
        <taxon>Actinomycetota</taxon>
        <taxon>Actinomycetes</taxon>
        <taxon>Mycobacteriales</taxon>
        <taxon>Nocardiaceae</taxon>
        <taxon>Nocardia</taxon>
    </lineage>
</organism>
<accession>A0A511M794</accession>
<dbReference type="GO" id="GO:0015990">
    <property type="term" value="P:electron transport coupled proton transport"/>
    <property type="evidence" value="ECO:0007669"/>
    <property type="project" value="TreeGrafter"/>
</dbReference>
<dbReference type="PANTHER" id="PTHR43507">
    <property type="entry name" value="NADH-UBIQUINONE OXIDOREDUCTASE CHAIN 4"/>
    <property type="match status" value="1"/>
</dbReference>
<feature type="transmembrane region" description="Helical" evidence="7">
    <location>
        <begin position="417"/>
        <end position="439"/>
    </location>
</feature>
<comment type="subcellular location">
    <subcellularLocation>
        <location evidence="1">Endomembrane system</location>
        <topology evidence="1">Multi-pass membrane protein</topology>
    </subcellularLocation>
    <subcellularLocation>
        <location evidence="6">Membrane</location>
        <topology evidence="6">Multi-pass membrane protein</topology>
    </subcellularLocation>
</comment>
<dbReference type="GO" id="GO:0042773">
    <property type="term" value="P:ATP synthesis coupled electron transport"/>
    <property type="evidence" value="ECO:0007669"/>
    <property type="project" value="InterPro"/>
</dbReference>
<dbReference type="Pfam" id="PF00361">
    <property type="entry name" value="Proton_antipo_M"/>
    <property type="match status" value="1"/>
</dbReference>
<dbReference type="OrthoDB" id="9811798at2"/>